<dbReference type="InterPro" id="IPR050469">
    <property type="entry name" value="Diguanylate_Cyclase"/>
</dbReference>
<dbReference type="RefSeq" id="WP_125651146.1">
    <property type="nucleotide sequence ID" value="NZ_JBHTOH010000077.1"/>
</dbReference>
<feature type="transmembrane region" description="Helical" evidence="1">
    <location>
        <begin position="152"/>
        <end position="170"/>
    </location>
</feature>
<dbReference type="PANTHER" id="PTHR45138">
    <property type="entry name" value="REGULATORY COMPONENTS OF SENSORY TRANSDUCTION SYSTEM"/>
    <property type="match status" value="1"/>
</dbReference>
<dbReference type="CDD" id="cd01949">
    <property type="entry name" value="GGDEF"/>
    <property type="match status" value="1"/>
</dbReference>
<keyword evidence="1" id="KW-1133">Transmembrane helix</keyword>
<evidence type="ECO:0000259" key="2">
    <source>
        <dbReference type="PROSITE" id="PS50887"/>
    </source>
</evidence>
<sequence length="382" mass="43809">MIKMVKVDKTTLVLVELLIIFGIFFIFQFMSNLYMSKHSNEAVWVGKMDWRLRTMAMAFFSLVAVYMLFFQYFHSTGDSLIFTNIKISFLILVMMYVSPDVVTVAFDVAAITYVGLHGIEPYVLAYVVSYAILFALIMVIGYGHNINPWWRLVLYNLVGLIFWIATFIYAPHSSRYQLSLGQASEYLLQMVVLVSVPYVVTYFLQQNQQVIFKQTQKAFIDGLTQVLNYHAFNLNVEHAFQRAKEKDLSLCMMILDLDHFKAINDTYGHLAGNYVLIHFCQIISQQISKNVDIALYRIGGEEFALVFNETEPGTAAAVGQRMLNTIREKDFVYKGQEIDLTFSAGISKVHSNNYTSKDFFDQVDQLTYQAKKAGGNQVRTDF</sequence>
<dbReference type="Gene3D" id="3.30.70.270">
    <property type="match status" value="1"/>
</dbReference>
<feature type="transmembrane region" description="Helical" evidence="1">
    <location>
        <begin position="186"/>
        <end position="204"/>
    </location>
</feature>
<dbReference type="InterPro" id="IPR000160">
    <property type="entry name" value="GGDEF_dom"/>
</dbReference>
<organism evidence="3 4">
    <name type="scientific">Lapidilactobacillus gannanensis</name>
    <dbReference type="NCBI Taxonomy" id="2486002"/>
    <lineage>
        <taxon>Bacteria</taxon>
        <taxon>Bacillati</taxon>
        <taxon>Bacillota</taxon>
        <taxon>Bacilli</taxon>
        <taxon>Lactobacillales</taxon>
        <taxon>Lactobacillaceae</taxon>
        <taxon>Lapidilactobacillus</taxon>
    </lineage>
</organism>
<feature type="domain" description="GGDEF" evidence="2">
    <location>
        <begin position="248"/>
        <end position="382"/>
    </location>
</feature>
<keyword evidence="1" id="KW-0472">Membrane</keyword>
<dbReference type="InterPro" id="IPR029787">
    <property type="entry name" value="Nucleotide_cyclase"/>
</dbReference>
<dbReference type="EMBL" id="JBHTOH010000077">
    <property type="protein sequence ID" value="MFD1411484.1"/>
    <property type="molecule type" value="Genomic_DNA"/>
</dbReference>
<comment type="caution">
    <text evidence="3">The sequence shown here is derived from an EMBL/GenBank/DDBJ whole genome shotgun (WGS) entry which is preliminary data.</text>
</comment>
<keyword evidence="4" id="KW-1185">Reference proteome</keyword>
<proteinExistence type="predicted"/>
<dbReference type="InterPro" id="IPR043128">
    <property type="entry name" value="Rev_trsase/Diguanyl_cyclase"/>
</dbReference>
<protein>
    <submittedName>
        <fullName evidence="3">GGDEF domain-containing protein</fullName>
    </submittedName>
</protein>
<dbReference type="PANTHER" id="PTHR45138:SF9">
    <property type="entry name" value="DIGUANYLATE CYCLASE DGCM-RELATED"/>
    <property type="match status" value="1"/>
</dbReference>
<dbReference type="Proteomes" id="UP001597191">
    <property type="component" value="Unassembled WGS sequence"/>
</dbReference>
<keyword evidence="1" id="KW-0812">Transmembrane</keyword>
<feature type="transmembrane region" description="Helical" evidence="1">
    <location>
        <begin position="50"/>
        <end position="69"/>
    </location>
</feature>
<feature type="transmembrane region" description="Helical" evidence="1">
    <location>
        <begin position="122"/>
        <end position="140"/>
    </location>
</feature>
<name>A0ABW4BNI6_9LACO</name>
<dbReference type="PROSITE" id="PS50887">
    <property type="entry name" value="GGDEF"/>
    <property type="match status" value="1"/>
</dbReference>
<evidence type="ECO:0000313" key="4">
    <source>
        <dbReference type="Proteomes" id="UP001597191"/>
    </source>
</evidence>
<accession>A0ABW4BNI6</accession>
<dbReference type="Pfam" id="PF00990">
    <property type="entry name" value="GGDEF"/>
    <property type="match status" value="1"/>
</dbReference>
<reference evidence="4" key="1">
    <citation type="journal article" date="2019" name="Int. J. Syst. Evol. Microbiol.">
        <title>The Global Catalogue of Microorganisms (GCM) 10K type strain sequencing project: providing services to taxonomists for standard genome sequencing and annotation.</title>
        <authorList>
            <consortium name="The Broad Institute Genomics Platform"/>
            <consortium name="The Broad Institute Genome Sequencing Center for Infectious Disease"/>
            <person name="Wu L."/>
            <person name="Ma J."/>
        </authorList>
    </citation>
    <scope>NUCLEOTIDE SEQUENCE [LARGE SCALE GENOMIC DNA]</scope>
    <source>
        <strain evidence="4">CCM 8937</strain>
    </source>
</reference>
<dbReference type="NCBIfam" id="TIGR00254">
    <property type="entry name" value="GGDEF"/>
    <property type="match status" value="1"/>
</dbReference>
<feature type="transmembrane region" description="Helical" evidence="1">
    <location>
        <begin position="89"/>
        <end position="116"/>
    </location>
</feature>
<dbReference type="SMART" id="SM00267">
    <property type="entry name" value="GGDEF"/>
    <property type="match status" value="1"/>
</dbReference>
<gene>
    <name evidence="3" type="ORF">ACFQ4R_07800</name>
</gene>
<evidence type="ECO:0000256" key="1">
    <source>
        <dbReference type="SAM" id="Phobius"/>
    </source>
</evidence>
<evidence type="ECO:0000313" key="3">
    <source>
        <dbReference type="EMBL" id="MFD1411484.1"/>
    </source>
</evidence>
<feature type="transmembrane region" description="Helical" evidence="1">
    <location>
        <begin position="12"/>
        <end position="30"/>
    </location>
</feature>
<dbReference type="SUPFAM" id="SSF55073">
    <property type="entry name" value="Nucleotide cyclase"/>
    <property type="match status" value="1"/>
</dbReference>